<name>A0ABY4QNR7_9MYCO</name>
<gene>
    <name evidence="1" type="ORF">M5I08_02705</name>
</gene>
<protein>
    <submittedName>
        <fullName evidence="1">Questin oxidase family protein</fullName>
    </submittedName>
</protein>
<proteinExistence type="predicted"/>
<evidence type="ECO:0000313" key="1">
    <source>
        <dbReference type="EMBL" id="UQX11448.1"/>
    </source>
</evidence>
<reference evidence="1" key="1">
    <citation type="submission" date="2022-05" db="EMBL/GenBank/DDBJ databases">
        <title>A methanotrophic Mycobacterium dominates a cave microbial ecosystem.</title>
        <authorList>
            <person name="Van Spanning R.J.M."/>
            <person name="Guan Q."/>
            <person name="Melkonian C."/>
            <person name="Gallant J."/>
            <person name="Polerecky L."/>
            <person name="Flot J.-F."/>
            <person name="Brandt B.W."/>
            <person name="Braster M."/>
            <person name="Iturbe Espinoza P."/>
            <person name="Aerts J."/>
            <person name="Meima-Franke M."/>
            <person name="Piersma S.R."/>
            <person name="Bunduc C."/>
            <person name="Ummels R."/>
            <person name="Pain A."/>
            <person name="Fleming E.J."/>
            <person name="van der Wel N."/>
            <person name="Gherman V.D."/>
            <person name="Sarbu S.M."/>
            <person name="Bodelier P.L.E."/>
            <person name="Bitter W."/>
        </authorList>
    </citation>
    <scope>NUCLEOTIDE SEQUENCE</scope>
    <source>
        <strain evidence="1">Sulfur Cave</strain>
    </source>
</reference>
<accession>A0ABY4QNR7</accession>
<organism evidence="1 2">
    <name type="scientific">Candidatus Mycobacterium methanotrophicum</name>
    <dbReference type="NCBI Taxonomy" id="2943498"/>
    <lineage>
        <taxon>Bacteria</taxon>
        <taxon>Bacillati</taxon>
        <taxon>Actinomycetota</taxon>
        <taxon>Actinomycetes</taxon>
        <taxon>Mycobacteriales</taxon>
        <taxon>Mycobacteriaceae</taxon>
        <taxon>Mycobacterium</taxon>
    </lineage>
</organism>
<dbReference type="EMBL" id="CP097320">
    <property type="protein sequence ID" value="UQX11448.1"/>
    <property type="molecule type" value="Genomic_DNA"/>
</dbReference>
<keyword evidence="2" id="KW-1185">Reference proteome</keyword>
<sequence>MGSVDYVDAMNAALDRLRGTGFYIGGFFANHGPMAAEALARLGYCDEVDGWVDTNIGHREHAPLPTPSEPIGDWRAALGDRNRGGDWVQLFRQELAEAPWRDVLRTWWPRLLPGCAGSLTHGLIRTAHAVRSLRETDRPSELQIDELARALGFWATVFAPLATNHRPAGDLEAADVNTALGQLTAEYAGHYTATKPSFPVPLIHTITAPAAMRLLLPELPANLHAPSLCTMTRVNRELFARFGGQRASDGTEACETDRTFAELAAEAVEIGDEHAIKMCEAAMRENAARPDARYLSAASTAVDLIRSR</sequence>
<dbReference type="RefSeq" id="WP_219069909.1">
    <property type="nucleotide sequence ID" value="NZ_CAJUXY010000068.1"/>
</dbReference>
<dbReference type="Proteomes" id="UP001056610">
    <property type="component" value="Chromosome"/>
</dbReference>
<evidence type="ECO:0000313" key="2">
    <source>
        <dbReference type="Proteomes" id="UP001056610"/>
    </source>
</evidence>